<keyword evidence="5 6" id="KW-0472">Membrane</keyword>
<evidence type="ECO:0000313" key="8">
    <source>
        <dbReference type="Proteomes" id="UP000276133"/>
    </source>
</evidence>
<dbReference type="EMBL" id="REGN01002807">
    <property type="protein sequence ID" value="RNA26071.1"/>
    <property type="molecule type" value="Genomic_DNA"/>
</dbReference>
<evidence type="ECO:0000256" key="4">
    <source>
        <dbReference type="ARBA" id="ARBA00022989"/>
    </source>
</evidence>
<evidence type="ECO:0000256" key="2">
    <source>
        <dbReference type="ARBA" id="ARBA00009457"/>
    </source>
</evidence>
<proteinExistence type="inferred from homology"/>
<name>A0A3M7RRA9_BRAPC</name>
<keyword evidence="4 6" id="KW-1133">Transmembrane helix</keyword>
<evidence type="ECO:0000256" key="6">
    <source>
        <dbReference type="SAM" id="Phobius"/>
    </source>
</evidence>
<accession>A0A3M7RRA9</accession>
<evidence type="ECO:0000256" key="1">
    <source>
        <dbReference type="ARBA" id="ARBA00004141"/>
    </source>
</evidence>
<evidence type="ECO:0000256" key="5">
    <source>
        <dbReference type="ARBA" id="ARBA00023136"/>
    </source>
</evidence>
<dbReference type="Pfam" id="PF03381">
    <property type="entry name" value="CDC50"/>
    <property type="match status" value="1"/>
</dbReference>
<dbReference type="STRING" id="10195.A0A3M7RRA9"/>
<protein>
    <submittedName>
        <fullName evidence="7">Cell cycle control 50A-like</fullName>
    </submittedName>
</protein>
<feature type="transmembrane region" description="Helical" evidence="6">
    <location>
        <begin position="43"/>
        <end position="67"/>
    </location>
</feature>
<gene>
    <name evidence="7" type="ORF">BpHYR1_018992</name>
</gene>
<evidence type="ECO:0000313" key="7">
    <source>
        <dbReference type="EMBL" id="RNA26071.1"/>
    </source>
</evidence>
<dbReference type="GO" id="GO:0005783">
    <property type="term" value="C:endoplasmic reticulum"/>
    <property type="evidence" value="ECO:0007669"/>
    <property type="project" value="TreeGrafter"/>
</dbReference>
<dbReference type="Proteomes" id="UP000276133">
    <property type="component" value="Unassembled WGS sequence"/>
</dbReference>
<comment type="caution">
    <text evidence="7">The sequence shown here is derived from an EMBL/GenBank/DDBJ whole genome shotgun (WGS) entry which is preliminary data.</text>
</comment>
<dbReference type="InterPro" id="IPR005045">
    <property type="entry name" value="CDC50/LEM3_fam"/>
</dbReference>
<reference evidence="7 8" key="1">
    <citation type="journal article" date="2018" name="Sci. Rep.">
        <title>Genomic signatures of local adaptation to the degree of environmental predictability in rotifers.</title>
        <authorList>
            <person name="Franch-Gras L."/>
            <person name="Hahn C."/>
            <person name="Garcia-Roger E.M."/>
            <person name="Carmona M.J."/>
            <person name="Serra M."/>
            <person name="Gomez A."/>
        </authorList>
    </citation>
    <scope>NUCLEOTIDE SEQUENCE [LARGE SCALE GENOMIC DNA]</scope>
    <source>
        <strain evidence="7">HYR1</strain>
    </source>
</reference>
<organism evidence="7 8">
    <name type="scientific">Brachionus plicatilis</name>
    <name type="common">Marine rotifer</name>
    <name type="synonym">Brachionus muelleri</name>
    <dbReference type="NCBI Taxonomy" id="10195"/>
    <lineage>
        <taxon>Eukaryota</taxon>
        <taxon>Metazoa</taxon>
        <taxon>Spiralia</taxon>
        <taxon>Gnathifera</taxon>
        <taxon>Rotifera</taxon>
        <taxon>Eurotatoria</taxon>
        <taxon>Monogononta</taxon>
        <taxon>Pseudotrocha</taxon>
        <taxon>Ploima</taxon>
        <taxon>Brachionidae</taxon>
        <taxon>Brachionus</taxon>
    </lineage>
</organism>
<dbReference type="GO" id="GO:0005886">
    <property type="term" value="C:plasma membrane"/>
    <property type="evidence" value="ECO:0007669"/>
    <property type="project" value="TreeGrafter"/>
</dbReference>
<keyword evidence="8" id="KW-1185">Reference proteome</keyword>
<dbReference type="PANTHER" id="PTHR10926">
    <property type="entry name" value="CELL CYCLE CONTROL PROTEIN 50"/>
    <property type="match status" value="1"/>
</dbReference>
<evidence type="ECO:0000256" key="3">
    <source>
        <dbReference type="ARBA" id="ARBA00022692"/>
    </source>
</evidence>
<comment type="subcellular location">
    <subcellularLocation>
        <location evidence="1">Membrane</location>
        <topology evidence="1">Multi-pass membrane protein</topology>
    </subcellularLocation>
</comment>
<keyword evidence="3 6" id="KW-0812">Transmembrane</keyword>
<sequence length="87" mass="10121">MKLPKGNYFIDIDYNYMVKQFDGRKSIILANVSWLGGKCYFMAWIYIVVGSLSFITSFVLFFLHVYYGNMHYNTAILLVDAKTSLIK</sequence>
<comment type="similarity">
    <text evidence="2">Belongs to the CDC50/LEM3 family.</text>
</comment>
<dbReference type="AlphaFoldDB" id="A0A3M7RRA9"/>
<dbReference type="PANTHER" id="PTHR10926:SF0">
    <property type="entry name" value="CDC50, ISOFORM A"/>
    <property type="match status" value="1"/>
</dbReference>
<dbReference type="GO" id="GO:0005794">
    <property type="term" value="C:Golgi apparatus"/>
    <property type="evidence" value="ECO:0007669"/>
    <property type="project" value="TreeGrafter"/>
</dbReference>
<dbReference type="OrthoDB" id="340608at2759"/>